<evidence type="ECO:0000313" key="2">
    <source>
        <dbReference type="Proteomes" id="UP001232148"/>
    </source>
</evidence>
<organism evidence="1 2">
    <name type="scientific">Colletotrichum zoysiae</name>
    <dbReference type="NCBI Taxonomy" id="1216348"/>
    <lineage>
        <taxon>Eukaryota</taxon>
        <taxon>Fungi</taxon>
        <taxon>Dikarya</taxon>
        <taxon>Ascomycota</taxon>
        <taxon>Pezizomycotina</taxon>
        <taxon>Sordariomycetes</taxon>
        <taxon>Hypocreomycetidae</taxon>
        <taxon>Glomerellales</taxon>
        <taxon>Glomerellaceae</taxon>
        <taxon>Colletotrichum</taxon>
        <taxon>Colletotrichum graminicola species complex</taxon>
    </lineage>
</organism>
<dbReference type="Proteomes" id="UP001232148">
    <property type="component" value="Unassembled WGS sequence"/>
</dbReference>
<name>A0AAD9H2S9_9PEZI</name>
<proteinExistence type="predicted"/>
<reference evidence="1" key="1">
    <citation type="submission" date="2021-06" db="EMBL/GenBank/DDBJ databases">
        <title>Comparative genomics, transcriptomics and evolutionary studies reveal genomic signatures of adaptation to plant cell wall in hemibiotrophic fungi.</title>
        <authorList>
            <consortium name="DOE Joint Genome Institute"/>
            <person name="Baroncelli R."/>
            <person name="Diaz J.F."/>
            <person name="Benocci T."/>
            <person name="Peng M."/>
            <person name="Battaglia E."/>
            <person name="Haridas S."/>
            <person name="Andreopoulos W."/>
            <person name="Labutti K."/>
            <person name="Pangilinan J."/>
            <person name="Floch G.L."/>
            <person name="Makela M.R."/>
            <person name="Henrissat B."/>
            <person name="Grigoriev I.V."/>
            <person name="Crouch J.A."/>
            <person name="De Vries R.P."/>
            <person name="Sukno S.A."/>
            <person name="Thon M.R."/>
        </authorList>
    </citation>
    <scope>NUCLEOTIDE SEQUENCE</scope>
    <source>
        <strain evidence="1">MAFF235873</strain>
    </source>
</reference>
<dbReference type="AlphaFoldDB" id="A0AAD9H2S9"/>
<sequence>MGRVGSVSIKQAGRKPLFPFWFWLCGQSNASLFQRPPPVLFARLGSPSVYCGPAAVGSPRLFFEITAPFIGSQTCKHSGAILAHSHSPWSLLLSRQSCSMLERVPIWFPPPSISEHWGPPSSIISKHSAQAIGPLCQGFTSDLDAGP</sequence>
<gene>
    <name evidence="1" type="ORF">LX32DRAFT_289870</name>
</gene>
<dbReference type="EMBL" id="MU843169">
    <property type="protein sequence ID" value="KAK2020807.1"/>
    <property type="molecule type" value="Genomic_DNA"/>
</dbReference>
<accession>A0AAD9H2S9</accession>
<protein>
    <submittedName>
        <fullName evidence="1">Uncharacterized protein</fullName>
    </submittedName>
</protein>
<comment type="caution">
    <text evidence="1">The sequence shown here is derived from an EMBL/GenBank/DDBJ whole genome shotgun (WGS) entry which is preliminary data.</text>
</comment>
<keyword evidence="2" id="KW-1185">Reference proteome</keyword>
<evidence type="ECO:0000313" key="1">
    <source>
        <dbReference type="EMBL" id="KAK2020807.1"/>
    </source>
</evidence>